<dbReference type="PANTHER" id="PTHR43531">
    <property type="entry name" value="PROTEIN ICFG"/>
    <property type="match status" value="1"/>
</dbReference>
<evidence type="ECO:0000256" key="1">
    <source>
        <dbReference type="ARBA" id="ARBA00004370"/>
    </source>
</evidence>
<evidence type="ECO:0000256" key="5">
    <source>
        <dbReference type="ARBA" id="ARBA00029447"/>
    </source>
</evidence>
<protein>
    <submittedName>
        <fullName evidence="10">Methyl-accepting chemotaxis protein</fullName>
    </submittedName>
</protein>
<feature type="transmembrane region" description="Helical" evidence="7">
    <location>
        <begin position="316"/>
        <end position="335"/>
    </location>
</feature>
<evidence type="ECO:0000256" key="3">
    <source>
        <dbReference type="ARBA" id="ARBA00022500"/>
    </source>
</evidence>
<dbReference type="SMART" id="SM00283">
    <property type="entry name" value="MA"/>
    <property type="match status" value="1"/>
</dbReference>
<keyword evidence="11" id="KW-1185">Reference proteome</keyword>
<dbReference type="Gene3D" id="1.10.287.950">
    <property type="entry name" value="Methyl-accepting chemotaxis protein"/>
    <property type="match status" value="1"/>
</dbReference>
<dbReference type="FunFam" id="1.10.287.950:FF:000001">
    <property type="entry name" value="Methyl-accepting chemotaxis sensory transducer"/>
    <property type="match status" value="1"/>
</dbReference>
<dbReference type="OrthoDB" id="9765776at2"/>
<evidence type="ECO:0000256" key="4">
    <source>
        <dbReference type="ARBA" id="ARBA00023224"/>
    </source>
</evidence>
<comment type="similarity">
    <text evidence="5">Belongs to the methyl-accepting chemotaxis (MCP) protein family.</text>
</comment>
<keyword evidence="7" id="KW-0472">Membrane</keyword>
<keyword evidence="7" id="KW-0812">Transmembrane</keyword>
<dbReference type="Pfam" id="PF00672">
    <property type="entry name" value="HAMP"/>
    <property type="match status" value="1"/>
</dbReference>
<dbReference type="Proteomes" id="UP000234503">
    <property type="component" value="Unassembled WGS sequence"/>
</dbReference>
<keyword evidence="3" id="KW-0145">Chemotaxis</keyword>
<evidence type="ECO:0000256" key="7">
    <source>
        <dbReference type="SAM" id="Phobius"/>
    </source>
</evidence>
<dbReference type="GO" id="GO:0004888">
    <property type="term" value="F:transmembrane signaling receptor activity"/>
    <property type="evidence" value="ECO:0007669"/>
    <property type="project" value="TreeGrafter"/>
</dbReference>
<evidence type="ECO:0000259" key="9">
    <source>
        <dbReference type="PROSITE" id="PS50885"/>
    </source>
</evidence>
<dbReference type="CDD" id="cd06225">
    <property type="entry name" value="HAMP"/>
    <property type="match status" value="1"/>
</dbReference>
<evidence type="ECO:0000259" key="8">
    <source>
        <dbReference type="PROSITE" id="PS50111"/>
    </source>
</evidence>
<dbReference type="Pfam" id="PF00015">
    <property type="entry name" value="MCPsignal"/>
    <property type="match status" value="1"/>
</dbReference>
<comment type="caution">
    <text evidence="10">The sequence shown here is derived from an EMBL/GenBank/DDBJ whole genome shotgun (WGS) entry which is preliminary data.</text>
</comment>
<evidence type="ECO:0000313" key="11">
    <source>
        <dbReference type="Proteomes" id="UP000234503"/>
    </source>
</evidence>
<dbReference type="InterPro" id="IPR051310">
    <property type="entry name" value="MCP_chemotaxis"/>
</dbReference>
<evidence type="ECO:0000256" key="6">
    <source>
        <dbReference type="PROSITE-ProRule" id="PRU00284"/>
    </source>
</evidence>
<dbReference type="PANTHER" id="PTHR43531:SF14">
    <property type="entry name" value="METHYL-ACCEPTING CHEMOTAXIS PROTEIN I-RELATED"/>
    <property type="match status" value="1"/>
</dbReference>
<dbReference type="InterPro" id="IPR029151">
    <property type="entry name" value="Sensor-like_sf"/>
</dbReference>
<evidence type="ECO:0000313" key="10">
    <source>
        <dbReference type="EMBL" id="PLR33434.1"/>
    </source>
</evidence>
<dbReference type="SUPFAM" id="SSF58104">
    <property type="entry name" value="Methyl-accepting chemotaxis protein (MCP) signaling domain"/>
    <property type="match status" value="1"/>
</dbReference>
<dbReference type="CDD" id="cd11386">
    <property type="entry name" value="MCP_signal"/>
    <property type="match status" value="1"/>
</dbReference>
<keyword evidence="7" id="KW-1133">Transmembrane helix</keyword>
<dbReference type="SMART" id="SM00304">
    <property type="entry name" value="HAMP"/>
    <property type="match status" value="1"/>
</dbReference>
<proteinExistence type="inferred from homology"/>
<dbReference type="GO" id="GO:0005886">
    <property type="term" value="C:plasma membrane"/>
    <property type="evidence" value="ECO:0007669"/>
    <property type="project" value="TreeGrafter"/>
</dbReference>
<dbReference type="SUPFAM" id="SSF103190">
    <property type="entry name" value="Sensory domain-like"/>
    <property type="match status" value="1"/>
</dbReference>
<sequence>MTGFSFRQWGLGVKLSVLASLTVAALFLLFTLSLTRTAGDQMKALTLEDMKNQVEGVEDMITMYDASLKAEVSSYTQLFTSFMSPAFSLQTTGNQTVLKAGDSVLNNNTAIPDDFLTRTGAISTMFMRQGDDFVRITTSLKKEDGSRAIGTKLDRQSAAYRAVMGGEVYKGLATLFGKKFITQYQPVKDQAGKIIGIAFVGVDITPQFNEMRQTILSKKIGQSGYFFVLDAAQGSNRGHYLFHPRAEGQTPGWDAAVLDQVLATPQGTQTYHDSSLPAGSGAQIMVYHSLPAWGWVVAGTADEDEIMAEITHSRNLFLGIGVVLVALFAALFMLVTRNWLSRPLEQVVKVAEQYAAGNLSASLSTTRQDEVGRMMTAMDGIGRGLARIVSQVREAAVEINQSTASLAADSENITGQISRQASSLEETSASMEQLTATVQQNAENVSEAMKLVRQTETAAQNGGEAVTSAVSTMSDIKGASQRIADITSVIESIAFQTNILALNAAVEAARAGEHGKGFAVVAAEVRALAQRSAKSVKEIETLIAESLDKVEQGNRISMQTHEAMNDILSRVQQVRMIVSDIDVASHEQSAGIGQVNIAIVQIGQATQENAMLVSSSEETAAALNQKGQHLKKLVSMFQLD</sequence>
<dbReference type="GO" id="GO:0006935">
    <property type="term" value="P:chemotaxis"/>
    <property type="evidence" value="ECO:0007669"/>
    <property type="project" value="UniProtKB-KW"/>
</dbReference>
<dbReference type="GO" id="GO:0007165">
    <property type="term" value="P:signal transduction"/>
    <property type="evidence" value="ECO:0007669"/>
    <property type="project" value="UniProtKB-KW"/>
</dbReference>
<accession>A0A2N5E009</accession>
<reference evidence="10 11" key="1">
    <citation type="submission" date="2017-12" db="EMBL/GenBank/DDBJ databases">
        <title>Characterization of six clinical isolates of Enterochimera gen. nov., a novel genus of the Yersiniaciae family and the three species Enterochimera arupensis sp. nov., Enterochimera coloradensis sp. nov, and Enterochimera californica sp. nov.</title>
        <authorList>
            <person name="Rossi A."/>
            <person name="Fisher M."/>
        </authorList>
    </citation>
    <scope>NUCLEOTIDE SEQUENCE [LARGE SCALE GENOMIC DNA]</scope>
    <source>
        <strain evidence="11">2016-Iso4</strain>
    </source>
</reference>
<dbReference type="InterPro" id="IPR004089">
    <property type="entry name" value="MCPsignal_dom"/>
</dbReference>
<dbReference type="PROSITE" id="PS50885">
    <property type="entry name" value="HAMP"/>
    <property type="match status" value="1"/>
</dbReference>
<feature type="domain" description="HAMP" evidence="9">
    <location>
        <begin position="338"/>
        <end position="390"/>
    </location>
</feature>
<evidence type="ECO:0000256" key="2">
    <source>
        <dbReference type="ARBA" id="ARBA00022481"/>
    </source>
</evidence>
<comment type="subcellular location">
    <subcellularLocation>
        <location evidence="1">Membrane</location>
    </subcellularLocation>
</comment>
<keyword evidence="4 6" id="KW-0807">Transducer</keyword>
<dbReference type="InterPro" id="IPR003660">
    <property type="entry name" value="HAMP_dom"/>
</dbReference>
<keyword evidence="2" id="KW-0488">Methylation</keyword>
<dbReference type="PROSITE" id="PS50111">
    <property type="entry name" value="CHEMOTAXIS_TRANSDUC_2"/>
    <property type="match status" value="1"/>
</dbReference>
<feature type="domain" description="Methyl-accepting transducer" evidence="8">
    <location>
        <begin position="395"/>
        <end position="624"/>
    </location>
</feature>
<gene>
    <name evidence="10" type="ORF">CYR32_13995</name>
</gene>
<dbReference type="Gene3D" id="3.30.450.20">
    <property type="entry name" value="PAS domain"/>
    <property type="match status" value="1"/>
</dbReference>
<name>A0A2N5E009_9GAMM</name>
<organism evidence="10 11">
    <name type="scientific">Chimaeribacter coloradensis</name>
    <dbReference type="NCBI Taxonomy" id="2060068"/>
    <lineage>
        <taxon>Bacteria</taxon>
        <taxon>Pseudomonadati</taxon>
        <taxon>Pseudomonadota</taxon>
        <taxon>Gammaproteobacteria</taxon>
        <taxon>Enterobacterales</taxon>
        <taxon>Yersiniaceae</taxon>
        <taxon>Chimaeribacter</taxon>
    </lineage>
</organism>
<dbReference type="RefSeq" id="WP_101825446.1">
    <property type="nucleotide sequence ID" value="NZ_PJZH01000014.1"/>
</dbReference>
<dbReference type="CDD" id="cd12912">
    <property type="entry name" value="PDC2_MCP_like"/>
    <property type="match status" value="1"/>
</dbReference>
<dbReference type="AlphaFoldDB" id="A0A2N5E009"/>
<dbReference type="Pfam" id="PF17201">
    <property type="entry name" value="Cache_3-Cache_2"/>
    <property type="match status" value="1"/>
</dbReference>
<dbReference type="InterPro" id="IPR033462">
    <property type="entry name" value="Cache_3-Cache_2"/>
</dbReference>
<dbReference type="EMBL" id="PJZH01000014">
    <property type="protein sequence ID" value="PLR33434.1"/>
    <property type="molecule type" value="Genomic_DNA"/>
</dbReference>